<feature type="transmembrane region" description="Helical" evidence="8">
    <location>
        <begin position="194"/>
        <end position="214"/>
    </location>
</feature>
<evidence type="ECO:0000256" key="4">
    <source>
        <dbReference type="ARBA" id="ARBA00022692"/>
    </source>
</evidence>
<comment type="subcellular location">
    <subcellularLocation>
        <location evidence="1">Apical cell membrane</location>
        <topology evidence="1">Multi-pass membrane protein</topology>
    </subcellularLocation>
</comment>
<dbReference type="NCBIfam" id="TIGR01013">
    <property type="entry name" value="2a58"/>
    <property type="match status" value="1"/>
</dbReference>
<evidence type="ECO:0000256" key="2">
    <source>
        <dbReference type="ARBA" id="ARBA00005808"/>
    </source>
</evidence>
<feature type="transmembrane region" description="Helical" evidence="8">
    <location>
        <begin position="404"/>
        <end position="424"/>
    </location>
</feature>
<evidence type="ECO:0000256" key="8">
    <source>
        <dbReference type="SAM" id="Phobius"/>
    </source>
</evidence>
<reference evidence="9 10" key="1">
    <citation type="submission" date="2018-04" db="EMBL/GenBank/DDBJ databases">
        <title>The genome of golden apple snail Pomacea canaliculata provides insight into stress tolerance and invasive adaptation.</title>
        <authorList>
            <person name="Liu C."/>
            <person name="Liu B."/>
            <person name="Ren Y."/>
            <person name="Zhang Y."/>
            <person name="Wang H."/>
            <person name="Li S."/>
            <person name="Jiang F."/>
            <person name="Yin L."/>
            <person name="Zhang G."/>
            <person name="Qian W."/>
            <person name="Fan W."/>
        </authorList>
    </citation>
    <scope>NUCLEOTIDE SEQUENCE [LARGE SCALE GENOMIC DNA]</scope>
    <source>
        <strain evidence="9">SZHN2017</strain>
        <tissue evidence="9">Muscle</tissue>
    </source>
</reference>
<comment type="similarity">
    <text evidence="2">Belongs to the SLC34A transporter family.</text>
</comment>
<gene>
    <name evidence="9" type="ORF">C0Q70_02676</name>
</gene>
<feature type="transmembrane region" description="Helical" evidence="8">
    <location>
        <begin position="632"/>
        <end position="651"/>
    </location>
</feature>
<sequence length="653" mass="71609">MAESSNGRLLPHEVTFTSRISDESFSAGLPQTVNIQPEVPEARATRSSNSGGGDKGQHKRCSLQGAALGVLKVTGVLSLLYMFICSLDLLSSAFRLLGGKTAGNVFQENELLQNPITGLMIGVLATVILQSSSTSTSIVITMTSSGIIDVRPAIPIVMGANIGTTVTNTLVSLAHAMDPREFRRAFSGATVHDVFNWLTVLVLLPLEYFVGYLFHLTSWLVKSLDVENMHTENHDLLKELTKPLTQRIIMVDEKVIMDIAEGKNNSDAPLLKMICKYAIRETVNEVNLTGKDGNVTQLNQSLVTKVPLESCGHVARMTKHVINADFPSPFSCLTGYVALLVGAGMTVLVQSSSVFTSALTPLVGVGYLKLDRMYPLTLGSNIGTTATGILAALASSASTMHLSLQLALCHLFFNITGIILFYPVPCMRHIPLQAARFLGRTTACYRWFAVFYLIIMFLVFPSCLLALSFAGDVVFISVLVLLSVVVLTVAVISILQKSRFRYSLPVTLRSWNWLPLWLRSLEPMDKFFQWLFSPLKQFCCTCCLKQCHCLSHREGSSDIYDDDDDINDGDDCNTSSGGEDSEDNDYANCCVMEPAGLQRIQHSEIPLQEVHSGVWQKRTFPPKRFAYRPIGLQDFVAALFCAVTTTGVLLMCA</sequence>
<evidence type="ECO:0000256" key="7">
    <source>
        <dbReference type="SAM" id="MobiDB-lite"/>
    </source>
</evidence>
<feature type="transmembrane region" description="Helical" evidence="8">
    <location>
        <begin position="153"/>
        <end position="174"/>
    </location>
</feature>
<evidence type="ECO:0000256" key="6">
    <source>
        <dbReference type="ARBA" id="ARBA00023136"/>
    </source>
</evidence>
<accession>A0A2T7PQL1</accession>
<evidence type="ECO:0000313" key="10">
    <source>
        <dbReference type="Proteomes" id="UP000245119"/>
    </source>
</evidence>
<dbReference type="OrthoDB" id="76259at2759"/>
<feature type="compositionally biased region" description="Acidic residues" evidence="7">
    <location>
        <begin position="561"/>
        <end position="571"/>
    </location>
</feature>
<feature type="transmembrane region" description="Helical" evidence="8">
    <location>
        <begin position="445"/>
        <end position="467"/>
    </location>
</feature>
<keyword evidence="3" id="KW-1003">Cell membrane</keyword>
<feature type="transmembrane region" description="Helical" evidence="8">
    <location>
        <begin position="65"/>
        <end position="84"/>
    </location>
</feature>
<proteinExistence type="inferred from homology"/>
<keyword evidence="5 8" id="KW-1133">Transmembrane helix</keyword>
<comment type="caution">
    <text evidence="9">The sequence shown here is derived from an EMBL/GenBank/DDBJ whole genome shotgun (WGS) entry which is preliminary data.</text>
</comment>
<name>A0A2T7PQL1_POMCA</name>
<dbReference type="STRING" id="400727.A0A2T7PQL1"/>
<protein>
    <recommendedName>
        <fullName evidence="11">Sodium-dependent phosphate transport protein 2B</fullName>
    </recommendedName>
</protein>
<dbReference type="GO" id="GO:0005436">
    <property type="term" value="F:sodium:phosphate symporter activity"/>
    <property type="evidence" value="ECO:0007669"/>
    <property type="project" value="InterPro"/>
</dbReference>
<evidence type="ECO:0000313" key="9">
    <source>
        <dbReference type="EMBL" id="PVD35713.1"/>
    </source>
</evidence>
<feature type="transmembrane region" description="Helical" evidence="8">
    <location>
        <begin position="382"/>
        <end position="398"/>
    </location>
</feature>
<dbReference type="PANTHER" id="PTHR10010">
    <property type="entry name" value="SOLUTE CARRIER FAMILY 34 SODIUM PHOSPHATE , MEMBER 2-RELATED"/>
    <property type="match status" value="1"/>
</dbReference>
<dbReference type="EMBL" id="PZQS01000002">
    <property type="protein sequence ID" value="PVD35713.1"/>
    <property type="molecule type" value="Genomic_DNA"/>
</dbReference>
<dbReference type="PANTHER" id="PTHR10010:SF46">
    <property type="entry name" value="SODIUM-DEPENDENT PHOSPHATE TRANSPORT PROTEIN 2B"/>
    <property type="match status" value="1"/>
</dbReference>
<dbReference type="Proteomes" id="UP000245119">
    <property type="component" value="Linkage Group LG2"/>
</dbReference>
<evidence type="ECO:0000256" key="1">
    <source>
        <dbReference type="ARBA" id="ARBA00004424"/>
    </source>
</evidence>
<organism evidence="9 10">
    <name type="scientific">Pomacea canaliculata</name>
    <name type="common">Golden apple snail</name>
    <dbReference type="NCBI Taxonomy" id="400727"/>
    <lineage>
        <taxon>Eukaryota</taxon>
        <taxon>Metazoa</taxon>
        <taxon>Spiralia</taxon>
        <taxon>Lophotrochozoa</taxon>
        <taxon>Mollusca</taxon>
        <taxon>Gastropoda</taxon>
        <taxon>Caenogastropoda</taxon>
        <taxon>Architaenioglossa</taxon>
        <taxon>Ampullarioidea</taxon>
        <taxon>Ampullariidae</taxon>
        <taxon>Pomacea</taxon>
    </lineage>
</organism>
<evidence type="ECO:0000256" key="5">
    <source>
        <dbReference type="ARBA" id="ARBA00022989"/>
    </source>
</evidence>
<dbReference type="NCBIfam" id="NF037997">
    <property type="entry name" value="Na_Pi_symport"/>
    <property type="match status" value="1"/>
</dbReference>
<evidence type="ECO:0008006" key="11">
    <source>
        <dbReference type="Google" id="ProtNLM"/>
    </source>
</evidence>
<feature type="transmembrane region" description="Helical" evidence="8">
    <location>
        <begin position="354"/>
        <end position="370"/>
    </location>
</feature>
<dbReference type="InterPro" id="IPR003841">
    <property type="entry name" value="Na/Pi_transpt"/>
</dbReference>
<evidence type="ECO:0000256" key="3">
    <source>
        <dbReference type="ARBA" id="ARBA00022475"/>
    </source>
</evidence>
<keyword evidence="10" id="KW-1185">Reference proteome</keyword>
<keyword evidence="4 8" id="KW-0812">Transmembrane</keyword>
<feature type="transmembrane region" description="Helical" evidence="8">
    <location>
        <begin position="473"/>
        <end position="495"/>
    </location>
</feature>
<dbReference type="GO" id="GO:0016324">
    <property type="term" value="C:apical plasma membrane"/>
    <property type="evidence" value="ECO:0007669"/>
    <property type="project" value="UniProtKB-SubCell"/>
</dbReference>
<dbReference type="Pfam" id="PF02690">
    <property type="entry name" value="Na_Pi_cotrans"/>
    <property type="match status" value="2"/>
</dbReference>
<feature type="region of interest" description="Disordered" evidence="7">
    <location>
        <begin position="561"/>
        <end position="584"/>
    </location>
</feature>
<keyword evidence="6 8" id="KW-0472">Membrane</keyword>
<dbReference type="AlphaFoldDB" id="A0A2T7PQL1"/>
<feature type="region of interest" description="Disordered" evidence="7">
    <location>
        <begin position="36"/>
        <end position="57"/>
    </location>
</feature>
<dbReference type="GO" id="GO:0044341">
    <property type="term" value="P:sodium-dependent phosphate transport"/>
    <property type="evidence" value="ECO:0007669"/>
    <property type="project" value="InterPro"/>
</dbReference>